<dbReference type="AlphaFoldDB" id="A0A835BBR3"/>
<evidence type="ECO:0000313" key="2">
    <source>
        <dbReference type="EMBL" id="KAF8689452.1"/>
    </source>
</evidence>
<accession>A0A835BBR3</accession>
<evidence type="ECO:0000313" key="3">
    <source>
        <dbReference type="Proteomes" id="UP000636709"/>
    </source>
</evidence>
<dbReference type="EMBL" id="JACEFO010002015">
    <property type="protein sequence ID" value="KAF8689452.1"/>
    <property type="molecule type" value="Genomic_DNA"/>
</dbReference>
<proteinExistence type="predicted"/>
<keyword evidence="3" id="KW-1185">Reference proteome</keyword>
<reference evidence="2" key="1">
    <citation type="submission" date="2020-07" db="EMBL/GenBank/DDBJ databases">
        <title>Genome sequence and genetic diversity analysis of an under-domesticated orphan crop, white fonio (Digitaria exilis).</title>
        <authorList>
            <person name="Bennetzen J.L."/>
            <person name="Chen S."/>
            <person name="Ma X."/>
            <person name="Wang X."/>
            <person name="Yssel A.E.J."/>
            <person name="Chaluvadi S.R."/>
            <person name="Johnson M."/>
            <person name="Gangashetty P."/>
            <person name="Hamidou F."/>
            <person name="Sanogo M.D."/>
            <person name="Zwaenepoel A."/>
            <person name="Wallace J."/>
            <person name="Van De Peer Y."/>
            <person name="Van Deynze A."/>
        </authorList>
    </citation>
    <scope>NUCLEOTIDE SEQUENCE</scope>
    <source>
        <tissue evidence="2">Leaves</tissue>
    </source>
</reference>
<gene>
    <name evidence="2" type="ORF">HU200_041774</name>
</gene>
<organism evidence="2 3">
    <name type="scientific">Digitaria exilis</name>
    <dbReference type="NCBI Taxonomy" id="1010633"/>
    <lineage>
        <taxon>Eukaryota</taxon>
        <taxon>Viridiplantae</taxon>
        <taxon>Streptophyta</taxon>
        <taxon>Embryophyta</taxon>
        <taxon>Tracheophyta</taxon>
        <taxon>Spermatophyta</taxon>
        <taxon>Magnoliopsida</taxon>
        <taxon>Liliopsida</taxon>
        <taxon>Poales</taxon>
        <taxon>Poaceae</taxon>
        <taxon>PACMAD clade</taxon>
        <taxon>Panicoideae</taxon>
        <taxon>Panicodae</taxon>
        <taxon>Paniceae</taxon>
        <taxon>Anthephorinae</taxon>
        <taxon>Digitaria</taxon>
    </lineage>
</organism>
<comment type="caution">
    <text evidence="2">The sequence shown here is derived from an EMBL/GenBank/DDBJ whole genome shotgun (WGS) entry which is preliminary data.</text>
</comment>
<name>A0A835BBR3_9POAL</name>
<evidence type="ECO:0000256" key="1">
    <source>
        <dbReference type="SAM" id="MobiDB-lite"/>
    </source>
</evidence>
<dbReference type="Proteomes" id="UP000636709">
    <property type="component" value="Unassembled WGS sequence"/>
</dbReference>
<protein>
    <submittedName>
        <fullName evidence="2">Uncharacterized protein</fullName>
    </submittedName>
</protein>
<sequence length="257" mass="28070">MVEFSEDHGADHGRVHGGEPMLVLCKIYKSHACSSSRSARGCVPRQSACKKRKDTDDHRKAASLQPPALVPAATPPDDADEVPSRHNTSTLGRYAGYLPRHLKRHEQITREAELNLPLPARTNDLTHSPIGERKQNPKQWTTVLVNTVLFVAEATTIRIDQETLQSLCPHEGQSGDSSSIGAVRTHPVPLTQILHCGRQQLAGTPPTKASWCVRYSDHEGGQQGLKCRYGCHRPKGVSTVVHNTGLTQKLTPGSPKA</sequence>
<feature type="region of interest" description="Disordered" evidence="1">
    <location>
        <begin position="37"/>
        <end position="92"/>
    </location>
</feature>